<keyword evidence="1" id="KW-0812">Transmembrane</keyword>
<evidence type="ECO:0000313" key="2">
    <source>
        <dbReference type="EMBL" id="MBO0902731.1"/>
    </source>
</evidence>
<dbReference type="RefSeq" id="WP_207349367.1">
    <property type="nucleotide sequence ID" value="NZ_JAFMPY010000003.1"/>
</dbReference>
<keyword evidence="3" id="KW-1185">Reference proteome</keyword>
<dbReference type="Pfam" id="PF19600">
    <property type="entry name" value="DUF6105"/>
    <property type="match status" value="1"/>
</dbReference>
<accession>A0ABS3IZ77</accession>
<proteinExistence type="predicted"/>
<evidence type="ECO:0000313" key="3">
    <source>
        <dbReference type="Proteomes" id="UP000664288"/>
    </source>
</evidence>
<sequence>MRGVLALWLAPAVAVVCWYTLSAADVGQSLGSVYLSRDFREGVFLVAGHILGVAPERLPAMVASGFLLDTAILLAILGLRHRRAVAAFAAGLAASLRLSRAAPPADPAPPAE</sequence>
<dbReference type="InterPro" id="IPR046087">
    <property type="entry name" value="DUF6105"/>
</dbReference>
<comment type="caution">
    <text evidence="2">The sequence shown here is derived from an EMBL/GenBank/DDBJ whole genome shotgun (WGS) entry which is preliminary data.</text>
</comment>
<name>A0ABS3IZ77_9HYPH</name>
<keyword evidence="1" id="KW-1133">Transmembrane helix</keyword>
<feature type="transmembrane region" description="Helical" evidence="1">
    <location>
        <begin position="58"/>
        <end position="79"/>
    </location>
</feature>
<keyword evidence="1" id="KW-0472">Membrane</keyword>
<dbReference type="Proteomes" id="UP000664288">
    <property type="component" value="Unassembled WGS sequence"/>
</dbReference>
<reference evidence="2 3" key="1">
    <citation type="submission" date="2021-03" db="EMBL/GenBank/DDBJ databases">
        <title>Whole genome sequence of Jiella sp. MQZ13P-4.</title>
        <authorList>
            <person name="Tuo L."/>
        </authorList>
    </citation>
    <scope>NUCLEOTIDE SEQUENCE [LARGE SCALE GENOMIC DNA]</scope>
    <source>
        <strain evidence="2 3">MQZ13P-4</strain>
    </source>
</reference>
<gene>
    <name evidence="2" type="ORF">J1C47_03700</name>
</gene>
<organism evidence="2 3">
    <name type="scientific">Jiella sonneratiae</name>
    <dbReference type="NCBI Taxonomy" id="2816856"/>
    <lineage>
        <taxon>Bacteria</taxon>
        <taxon>Pseudomonadati</taxon>
        <taxon>Pseudomonadota</taxon>
        <taxon>Alphaproteobacteria</taxon>
        <taxon>Hyphomicrobiales</taxon>
        <taxon>Aurantimonadaceae</taxon>
        <taxon>Jiella</taxon>
    </lineage>
</organism>
<evidence type="ECO:0000256" key="1">
    <source>
        <dbReference type="SAM" id="Phobius"/>
    </source>
</evidence>
<protein>
    <submittedName>
        <fullName evidence="2">Uncharacterized protein</fullName>
    </submittedName>
</protein>
<dbReference type="EMBL" id="JAFMPY010000003">
    <property type="protein sequence ID" value="MBO0902731.1"/>
    <property type="molecule type" value="Genomic_DNA"/>
</dbReference>